<evidence type="ECO:0000313" key="2">
    <source>
        <dbReference type="EMBL" id="MBB5816326.1"/>
    </source>
</evidence>
<comment type="caution">
    <text evidence="2">The sequence shown here is derived from an EMBL/GenBank/DDBJ whole genome shotgun (WGS) entry which is preliminary data.</text>
</comment>
<dbReference type="Proteomes" id="UP000579531">
    <property type="component" value="Unassembled WGS sequence"/>
</dbReference>
<evidence type="ECO:0000259" key="1">
    <source>
        <dbReference type="Pfam" id="PF19631"/>
    </source>
</evidence>
<dbReference type="EMBL" id="JACHLX010000001">
    <property type="protein sequence ID" value="MBB5816326.1"/>
    <property type="molecule type" value="Genomic_DNA"/>
</dbReference>
<accession>A0AA89TL84</accession>
<feature type="domain" description="Trypsin-co-occurring" evidence="1">
    <location>
        <begin position="8"/>
        <end position="84"/>
    </location>
</feature>
<protein>
    <recommendedName>
        <fullName evidence="1">Trypsin-co-occurring domain-containing protein</fullName>
    </recommendedName>
</protein>
<dbReference type="RefSeq" id="WP_184853748.1">
    <property type="nucleotide sequence ID" value="NZ_BAABFE010000005.1"/>
</dbReference>
<gene>
    <name evidence="2" type="ORF">HNR72_007354</name>
</gene>
<dbReference type="InterPro" id="IPR045608">
    <property type="entry name" value="Trypco2"/>
</dbReference>
<dbReference type="AlphaFoldDB" id="A0AA89TL84"/>
<sequence length="103" mass="11401">MPEQPWAGLAESIRAIRAELQQAMEDGAGEDIQFIAEPVELEFSVDVRKDAEARTKVMVLPWNAEAKASYATGTVNRLKITLQPVDKQGKDAHIVAQSSQRPR</sequence>
<evidence type="ECO:0000313" key="3">
    <source>
        <dbReference type="Proteomes" id="UP000579531"/>
    </source>
</evidence>
<dbReference type="Pfam" id="PF19631">
    <property type="entry name" value="Trypco2"/>
    <property type="match status" value="1"/>
</dbReference>
<proteinExistence type="predicted"/>
<name>A0AA89TL84_STRCU</name>
<organism evidence="2 3">
    <name type="scientific">Streptomyces collinus</name>
    <dbReference type="NCBI Taxonomy" id="42684"/>
    <lineage>
        <taxon>Bacteria</taxon>
        <taxon>Bacillati</taxon>
        <taxon>Actinomycetota</taxon>
        <taxon>Actinomycetes</taxon>
        <taxon>Kitasatosporales</taxon>
        <taxon>Streptomycetaceae</taxon>
        <taxon>Streptomyces</taxon>
    </lineage>
</organism>
<keyword evidence="3" id="KW-1185">Reference proteome</keyword>
<dbReference type="GeneID" id="93843773"/>
<reference evidence="2 3" key="1">
    <citation type="submission" date="2020-08" db="EMBL/GenBank/DDBJ databases">
        <title>Sequencing the genomes of 1000 actinobacteria strains.</title>
        <authorList>
            <person name="Klenk H.-P."/>
        </authorList>
    </citation>
    <scope>NUCLEOTIDE SEQUENCE [LARGE SCALE GENOMIC DNA]</scope>
    <source>
        <strain evidence="2 3">DSM 40129</strain>
    </source>
</reference>